<evidence type="ECO:0000313" key="2">
    <source>
        <dbReference type="Proteomes" id="UP001287356"/>
    </source>
</evidence>
<dbReference type="SUPFAM" id="SSF140959">
    <property type="entry name" value="Indolic compounds 2,3-dioxygenase-like"/>
    <property type="match status" value="1"/>
</dbReference>
<organism evidence="1 2">
    <name type="scientific">Lasiosphaeria ovina</name>
    <dbReference type="NCBI Taxonomy" id="92902"/>
    <lineage>
        <taxon>Eukaryota</taxon>
        <taxon>Fungi</taxon>
        <taxon>Dikarya</taxon>
        <taxon>Ascomycota</taxon>
        <taxon>Pezizomycotina</taxon>
        <taxon>Sordariomycetes</taxon>
        <taxon>Sordariomycetidae</taxon>
        <taxon>Sordariales</taxon>
        <taxon>Lasiosphaeriaceae</taxon>
        <taxon>Lasiosphaeria</taxon>
    </lineage>
</organism>
<dbReference type="GO" id="GO:0046872">
    <property type="term" value="F:metal ion binding"/>
    <property type="evidence" value="ECO:0007669"/>
    <property type="project" value="InterPro"/>
</dbReference>
<comment type="caution">
    <text evidence="1">The sequence shown here is derived from an EMBL/GenBank/DDBJ whole genome shotgun (WGS) entry which is preliminary data.</text>
</comment>
<sequence>MNRNVEGLLREMVRLKEILERMPNALHSINPNPNSGENYVSAHRWVRRANSRPSVLDAFLGRKKYDSFLGAEGLHLRAWLPSNLRTFIAAIEYHYRIPEFVKQSGDPTLMGVLDGIVEAYTGERG</sequence>
<evidence type="ECO:0000313" key="1">
    <source>
        <dbReference type="EMBL" id="KAK3361537.1"/>
    </source>
</evidence>
<keyword evidence="2" id="KW-1185">Reference proteome</keyword>
<dbReference type="AlphaFoldDB" id="A0AAE0MYE2"/>
<gene>
    <name evidence="1" type="ORF">B0T24DRAFT_691361</name>
</gene>
<dbReference type="Proteomes" id="UP001287356">
    <property type="component" value="Unassembled WGS sequence"/>
</dbReference>
<name>A0AAE0MYE2_9PEZI</name>
<dbReference type="EMBL" id="JAULSN010000011">
    <property type="protein sequence ID" value="KAK3361537.1"/>
    <property type="molecule type" value="Genomic_DNA"/>
</dbReference>
<accession>A0AAE0MYE2</accession>
<dbReference type="GO" id="GO:0020037">
    <property type="term" value="F:heme binding"/>
    <property type="evidence" value="ECO:0007669"/>
    <property type="project" value="InterPro"/>
</dbReference>
<reference evidence="1" key="2">
    <citation type="submission" date="2023-06" db="EMBL/GenBank/DDBJ databases">
        <authorList>
            <consortium name="Lawrence Berkeley National Laboratory"/>
            <person name="Haridas S."/>
            <person name="Hensen N."/>
            <person name="Bonometti L."/>
            <person name="Westerberg I."/>
            <person name="Brannstrom I.O."/>
            <person name="Guillou S."/>
            <person name="Cros-Aarteil S."/>
            <person name="Calhoun S."/>
            <person name="Kuo A."/>
            <person name="Mondo S."/>
            <person name="Pangilinan J."/>
            <person name="Riley R."/>
            <person name="Labutti K."/>
            <person name="Andreopoulos B."/>
            <person name="Lipzen A."/>
            <person name="Chen C."/>
            <person name="Yanf M."/>
            <person name="Daum C."/>
            <person name="Ng V."/>
            <person name="Clum A."/>
            <person name="Steindorff A."/>
            <person name="Ohm R."/>
            <person name="Martin F."/>
            <person name="Silar P."/>
            <person name="Natvig D."/>
            <person name="Lalanne C."/>
            <person name="Gautier V."/>
            <person name="Ament-Velasquez S.L."/>
            <person name="Kruys A."/>
            <person name="Hutchinson M.I."/>
            <person name="Powell A.J."/>
            <person name="Barry K."/>
            <person name="Miller A.N."/>
            <person name="Grigoriev I.V."/>
            <person name="Debuchy R."/>
            <person name="Gladieux P."/>
            <person name="Thoren M.H."/>
            <person name="Johannesson H."/>
        </authorList>
    </citation>
    <scope>NUCLEOTIDE SEQUENCE</scope>
    <source>
        <strain evidence="1">CBS 958.72</strain>
    </source>
</reference>
<proteinExistence type="predicted"/>
<protein>
    <submittedName>
        <fullName evidence="1">Uncharacterized protein</fullName>
    </submittedName>
</protein>
<dbReference type="GO" id="GO:0019441">
    <property type="term" value="P:L-tryptophan catabolic process to kynurenine"/>
    <property type="evidence" value="ECO:0007669"/>
    <property type="project" value="InterPro"/>
</dbReference>
<reference evidence="1" key="1">
    <citation type="journal article" date="2023" name="Mol. Phylogenet. Evol.">
        <title>Genome-scale phylogeny and comparative genomics of the fungal order Sordariales.</title>
        <authorList>
            <person name="Hensen N."/>
            <person name="Bonometti L."/>
            <person name="Westerberg I."/>
            <person name="Brannstrom I.O."/>
            <person name="Guillou S."/>
            <person name="Cros-Aarteil S."/>
            <person name="Calhoun S."/>
            <person name="Haridas S."/>
            <person name="Kuo A."/>
            <person name="Mondo S."/>
            <person name="Pangilinan J."/>
            <person name="Riley R."/>
            <person name="LaButti K."/>
            <person name="Andreopoulos B."/>
            <person name="Lipzen A."/>
            <person name="Chen C."/>
            <person name="Yan M."/>
            <person name="Daum C."/>
            <person name="Ng V."/>
            <person name="Clum A."/>
            <person name="Steindorff A."/>
            <person name="Ohm R.A."/>
            <person name="Martin F."/>
            <person name="Silar P."/>
            <person name="Natvig D.O."/>
            <person name="Lalanne C."/>
            <person name="Gautier V."/>
            <person name="Ament-Velasquez S.L."/>
            <person name="Kruys A."/>
            <person name="Hutchinson M.I."/>
            <person name="Powell A.J."/>
            <person name="Barry K."/>
            <person name="Miller A.N."/>
            <person name="Grigoriev I.V."/>
            <person name="Debuchy R."/>
            <person name="Gladieux P."/>
            <person name="Hiltunen Thoren M."/>
            <person name="Johannesson H."/>
        </authorList>
    </citation>
    <scope>NUCLEOTIDE SEQUENCE</scope>
    <source>
        <strain evidence="1">CBS 958.72</strain>
    </source>
</reference>
<dbReference type="InterPro" id="IPR037217">
    <property type="entry name" value="Trp/Indoleamine_2_3_dOase-like"/>
</dbReference>